<dbReference type="EMBL" id="JACEGE010000024">
    <property type="protein sequence ID" value="MBA2796572.1"/>
    <property type="molecule type" value="Genomic_DNA"/>
</dbReference>
<proteinExistence type="predicted"/>
<evidence type="ECO:0000313" key="1">
    <source>
        <dbReference type="EMBL" id="MBA2796572.1"/>
    </source>
</evidence>
<protein>
    <submittedName>
        <fullName evidence="1">Uncharacterized protein</fullName>
    </submittedName>
</protein>
<evidence type="ECO:0000313" key="2">
    <source>
        <dbReference type="Proteomes" id="UP000524462"/>
    </source>
</evidence>
<gene>
    <name evidence="1" type="ORF">H1B29_08780</name>
</gene>
<reference evidence="1 2" key="1">
    <citation type="submission" date="2020-07" db="EMBL/GenBank/DDBJ databases">
        <title>Molecular and genomic characterization of Streptococcus porcinus isolated from diseased swine in Brazil.</title>
        <authorList>
            <person name="Moreno L.Z."/>
            <person name="Matajira C.E.C."/>
            <person name="Poor A.P."/>
            <person name="Dutra M.C."/>
            <person name="Moreno A.M."/>
        </authorList>
    </citation>
    <scope>NUCLEOTIDE SEQUENCE [LARGE SCALE GENOMIC DNA]</scope>
    <source>
        <strain evidence="1 2">SP0816-2</strain>
    </source>
</reference>
<sequence>MKNLAIENHALSFINRHQENLIKDLLKGNSEMVDELSEIRWDNLFLDIELKEYKKMFGEQKEITEYINSKKEWAGVK</sequence>
<comment type="caution">
    <text evidence="1">The sequence shown here is derived from an EMBL/GenBank/DDBJ whole genome shotgun (WGS) entry which is preliminary data.</text>
</comment>
<name>A0A7V9WT31_STRPO</name>
<organism evidence="1 2">
    <name type="scientific">Streptococcus porcinus</name>
    <dbReference type="NCBI Taxonomy" id="1340"/>
    <lineage>
        <taxon>Bacteria</taxon>
        <taxon>Bacillati</taxon>
        <taxon>Bacillota</taxon>
        <taxon>Bacilli</taxon>
        <taxon>Lactobacillales</taxon>
        <taxon>Streptococcaceae</taxon>
        <taxon>Streptococcus</taxon>
    </lineage>
</organism>
<dbReference type="AlphaFoldDB" id="A0A7V9WT31"/>
<dbReference type="Proteomes" id="UP000524462">
    <property type="component" value="Unassembled WGS sequence"/>
</dbReference>
<accession>A0A7V9WT31</accession>
<dbReference type="RefSeq" id="WP_181460455.1">
    <property type="nucleotide sequence ID" value="NZ_JACEGE010000024.1"/>
</dbReference>